<dbReference type="PROSITE" id="PS50110">
    <property type="entry name" value="RESPONSE_REGULATORY"/>
    <property type="match status" value="2"/>
</dbReference>
<dbReference type="PANTHER" id="PTHR43547">
    <property type="entry name" value="TWO-COMPONENT HISTIDINE KINASE"/>
    <property type="match status" value="1"/>
</dbReference>
<sequence length="866" mass="96590">MDLSHWFQLQSIPKNAIYGYYSPGLVLLSYVVAVLASYVALDLVGSLRSEPRKGARYFWLMGGALAMGAGIWSMHFIGMLAYIMPMPMKFSFAWTVGSLIAAALASAFALFILQKKNYSLTQFTIGGIIIGLGISTMHYMGMEGMKVHMSIHYIPSLFILSVIIGIIAAEGALWLALRSNESTSREQFNLKFGSALIMGVAICGMHYMGMAAAVFTPLTADQMIPVSVEIISDRYMPYLIAGTTVLILILALITTTYKKAMNNEKAFLKAMLNNLEDGIIACNDAGKITVVNDVLHQKISANIVGKCIQDLPQYFNLYTTSNEPVTEEKSPFKRVLDGEKIQGLPYLMKFEDNVVKDVIIDGQEIHNANGNVIGALTVIHDVTELKRTEKLKKEFVSIVSHELRTPLTSIRGSLGLLVSGTLGAFPEKAKKLLEIANNNCERLLLLINDILDIEKIEAGKMEFRLEDKELQNLVNEAVVSNRMYAEKYGVQINYKQPSESFKVKVDPDRLMQVLNNLISNACKFSNTGKDVLISIEKLKNMVRVSVCNYGPEIPLEFRPRIFQKFSQADSSDTRGKSGTGLGLNISRAIIEKLEGRINFTSSPEKTIFYFDLPLIESKKLTDMQERITPEVKQKLLICEDDEDQSNYLQALLESGGYDSDVAHTVREAKKLIKSDEYQALLIDLVLPDQDGVSFIRELRANPKTQDMPIIVLSVIAQTGRSLLNGDAISVVDWLDKPIDSTTLLNSIRRIKNVGIKPNILHIEDNIEQQHILSVLLNNNANITTANNLRQAKDLLQQQRYDLVILDLLLPDGNGMEILPWLAKYHFPVLVLSNLELSQEYSKYVSQALIKSKSSNEVLLKTITNLL</sequence>
<feature type="transmembrane region" description="Helical" evidence="9">
    <location>
        <begin position="235"/>
        <end position="257"/>
    </location>
</feature>
<evidence type="ECO:0000259" key="11">
    <source>
        <dbReference type="PROSITE" id="PS50110"/>
    </source>
</evidence>
<dbReference type="RefSeq" id="WP_031566334.1">
    <property type="nucleotide sequence ID" value="NZ_CAAAIS010000016.1"/>
</dbReference>
<evidence type="ECO:0000256" key="5">
    <source>
        <dbReference type="ARBA" id="ARBA00022777"/>
    </source>
</evidence>
<dbReference type="GO" id="GO:0005886">
    <property type="term" value="C:plasma membrane"/>
    <property type="evidence" value="ECO:0007669"/>
    <property type="project" value="UniProtKB-ARBA"/>
</dbReference>
<keyword evidence="9" id="KW-1133">Transmembrane helix</keyword>
<dbReference type="InterPro" id="IPR001789">
    <property type="entry name" value="Sig_transdc_resp-reg_receiver"/>
</dbReference>
<dbReference type="InterPro" id="IPR011006">
    <property type="entry name" value="CheY-like_superfamily"/>
</dbReference>
<name>A0A378LUI8_9GAMM</name>
<feature type="domain" description="PAC" evidence="12">
    <location>
        <begin position="342"/>
        <end position="394"/>
    </location>
</feature>
<dbReference type="InterPro" id="IPR003594">
    <property type="entry name" value="HATPase_dom"/>
</dbReference>
<keyword evidence="5 14" id="KW-0418">Kinase</keyword>
<dbReference type="SMART" id="SM00387">
    <property type="entry name" value="HATPase_c"/>
    <property type="match status" value="1"/>
</dbReference>
<feature type="transmembrane region" description="Helical" evidence="9">
    <location>
        <begin position="20"/>
        <end position="45"/>
    </location>
</feature>
<evidence type="ECO:0000256" key="6">
    <source>
        <dbReference type="ARBA" id="ARBA00023012"/>
    </source>
</evidence>
<proteinExistence type="predicted"/>
<evidence type="ECO:0000313" key="14">
    <source>
        <dbReference type="EMBL" id="STY31308.1"/>
    </source>
</evidence>
<accession>A0A378LUI8</accession>
<dbReference type="InterPro" id="IPR003661">
    <property type="entry name" value="HisK_dim/P_dom"/>
</dbReference>
<dbReference type="EMBL" id="UGPB01000001">
    <property type="protein sequence ID" value="STY31308.1"/>
    <property type="molecule type" value="Genomic_DNA"/>
</dbReference>
<dbReference type="SUPFAM" id="SSF55874">
    <property type="entry name" value="ATPase domain of HSP90 chaperone/DNA topoisomerase II/histidine kinase"/>
    <property type="match status" value="1"/>
</dbReference>
<protein>
    <recommendedName>
        <fullName evidence="2">histidine kinase</fullName>
        <ecNumber evidence="2">2.7.13.3</ecNumber>
    </recommendedName>
</protein>
<feature type="transmembrane region" description="Helical" evidence="9">
    <location>
        <begin position="90"/>
        <end position="113"/>
    </location>
</feature>
<dbReference type="PANTHER" id="PTHR43547:SF2">
    <property type="entry name" value="HYBRID SIGNAL TRANSDUCTION HISTIDINE KINASE C"/>
    <property type="match status" value="1"/>
</dbReference>
<dbReference type="SUPFAM" id="SSF52172">
    <property type="entry name" value="CheY-like"/>
    <property type="match status" value="2"/>
</dbReference>
<gene>
    <name evidence="14" type="primary">walK</name>
    <name evidence="14" type="ORF">NCTC11532_02836</name>
</gene>
<keyword evidence="15" id="KW-1185">Reference proteome</keyword>
<dbReference type="InterPro" id="IPR004358">
    <property type="entry name" value="Sig_transdc_His_kin-like_C"/>
</dbReference>
<dbReference type="InterPro" id="IPR035965">
    <property type="entry name" value="PAS-like_dom_sf"/>
</dbReference>
<keyword evidence="4 14" id="KW-0808">Transferase</keyword>
<dbReference type="GO" id="GO:0000155">
    <property type="term" value="F:phosphorelay sensor kinase activity"/>
    <property type="evidence" value="ECO:0007669"/>
    <property type="project" value="InterPro"/>
</dbReference>
<dbReference type="InterPro" id="IPR005467">
    <property type="entry name" value="His_kinase_dom"/>
</dbReference>
<dbReference type="PROSITE" id="PS50113">
    <property type="entry name" value="PAC"/>
    <property type="match status" value="1"/>
</dbReference>
<evidence type="ECO:0000256" key="4">
    <source>
        <dbReference type="ARBA" id="ARBA00022679"/>
    </source>
</evidence>
<dbReference type="PRINTS" id="PR00344">
    <property type="entry name" value="BCTRLSENSOR"/>
</dbReference>
<evidence type="ECO:0000256" key="1">
    <source>
        <dbReference type="ARBA" id="ARBA00000085"/>
    </source>
</evidence>
<dbReference type="Pfam" id="PF00072">
    <property type="entry name" value="Response_reg"/>
    <property type="match status" value="2"/>
</dbReference>
<dbReference type="InterPro" id="IPR036097">
    <property type="entry name" value="HisK_dim/P_sf"/>
</dbReference>
<dbReference type="PROSITE" id="PS50109">
    <property type="entry name" value="HIS_KIN"/>
    <property type="match status" value="1"/>
</dbReference>
<dbReference type="STRING" id="1122170.GCA_000701265_01300"/>
<feature type="domain" description="Histidine kinase" evidence="10">
    <location>
        <begin position="398"/>
        <end position="616"/>
    </location>
</feature>
<feature type="transmembrane region" description="Helical" evidence="9">
    <location>
        <begin position="153"/>
        <end position="177"/>
    </location>
</feature>
<dbReference type="Pfam" id="PF03707">
    <property type="entry name" value="MHYT"/>
    <property type="match status" value="2"/>
</dbReference>
<dbReference type="SMART" id="SM00448">
    <property type="entry name" value="REC"/>
    <property type="match status" value="2"/>
</dbReference>
<evidence type="ECO:0000256" key="2">
    <source>
        <dbReference type="ARBA" id="ARBA00012438"/>
    </source>
</evidence>
<dbReference type="Pfam" id="PF00512">
    <property type="entry name" value="HisKA"/>
    <property type="match status" value="1"/>
</dbReference>
<dbReference type="EC" id="2.7.13.3" evidence="2"/>
<dbReference type="SUPFAM" id="SSF55785">
    <property type="entry name" value="PYP-like sensor domain (PAS domain)"/>
    <property type="match status" value="1"/>
</dbReference>
<evidence type="ECO:0000256" key="3">
    <source>
        <dbReference type="ARBA" id="ARBA00022553"/>
    </source>
</evidence>
<dbReference type="SMART" id="SM00388">
    <property type="entry name" value="HisKA"/>
    <property type="match status" value="1"/>
</dbReference>
<comment type="catalytic activity">
    <reaction evidence="1">
        <text>ATP + protein L-histidine = ADP + protein N-phospho-L-histidine.</text>
        <dbReference type="EC" id="2.7.13.3"/>
    </reaction>
</comment>
<dbReference type="Gene3D" id="3.30.450.20">
    <property type="entry name" value="PAS domain"/>
    <property type="match status" value="1"/>
</dbReference>
<feature type="domain" description="Response regulatory" evidence="11">
    <location>
        <begin position="758"/>
        <end position="866"/>
    </location>
</feature>
<feature type="transmembrane region" description="Helical" evidence="9">
    <location>
        <begin position="120"/>
        <end position="141"/>
    </location>
</feature>
<evidence type="ECO:0000256" key="8">
    <source>
        <dbReference type="PROSITE-ProRule" id="PRU00169"/>
    </source>
</evidence>
<dbReference type="FunFam" id="3.30.565.10:FF:000006">
    <property type="entry name" value="Sensor histidine kinase WalK"/>
    <property type="match status" value="1"/>
</dbReference>
<evidence type="ECO:0000256" key="9">
    <source>
        <dbReference type="PROSITE-ProRule" id="PRU00244"/>
    </source>
</evidence>
<dbReference type="AlphaFoldDB" id="A0A378LUI8"/>
<feature type="modified residue" description="4-aspartylphosphate" evidence="8">
    <location>
        <position position="683"/>
    </location>
</feature>
<dbReference type="Proteomes" id="UP000255297">
    <property type="component" value="Unassembled WGS sequence"/>
</dbReference>
<feature type="transmembrane region" description="Helical" evidence="9">
    <location>
        <begin position="57"/>
        <end position="84"/>
    </location>
</feature>
<dbReference type="PROSITE" id="PS50924">
    <property type="entry name" value="MHYT"/>
    <property type="match status" value="1"/>
</dbReference>
<feature type="modified residue" description="4-aspartylphosphate" evidence="8">
    <location>
        <position position="806"/>
    </location>
</feature>
<feature type="domain" description="MHYT" evidence="13">
    <location>
        <begin position="21"/>
        <end position="216"/>
    </location>
</feature>
<dbReference type="Gene3D" id="3.40.50.2300">
    <property type="match status" value="2"/>
</dbReference>
<organism evidence="14 15">
    <name type="scientific">Legionella wadsworthii</name>
    <dbReference type="NCBI Taxonomy" id="28088"/>
    <lineage>
        <taxon>Bacteria</taxon>
        <taxon>Pseudomonadati</taxon>
        <taxon>Pseudomonadota</taxon>
        <taxon>Gammaproteobacteria</taxon>
        <taxon>Legionellales</taxon>
        <taxon>Legionellaceae</taxon>
        <taxon>Legionella</taxon>
    </lineage>
</organism>
<keyword evidence="7 9" id="KW-0472">Membrane</keyword>
<dbReference type="SUPFAM" id="SSF47384">
    <property type="entry name" value="Homodimeric domain of signal transducing histidine kinase"/>
    <property type="match status" value="1"/>
</dbReference>
<evidence type="ECO:0000259" key="12">
    <source>
        <dbReference type="PROSITE" id="PS50113"/>
    </source>
</evidence>
<dbReference type="InterPro" id="IPR036890">
    <property type="entry name" value="HATPase_C_sf"/>
</dbReference>
<dbReference type="Pfam" id="PF02518">
    <property type="entry name" value="HATPase_c"/>
    <property type="match status" value="1"/>
</dbReference>
<keyword evidence="3 8" id="KW-0597">Phosphoprotein</keyword>
<evidence type="ECO:0000259" key="10">
    <source>
        <dbReference type="PROSITE" id="PS50109"/>
    </source>
</evidence>
<feature type="domain" description="Response regulatory" evidence="11">
    <location>
        <begin position="634"/>
        <end position="751"/>
    </location>
</feature>
<dbReference type="Gene3D" id="3.30.565.10">
    <property type="entry name" value="Histidine kinase-like ATPase, C-terminal domain"/>
    <property type="match status" value="1"/>
</dbReference>
<evidence type="ECO:0000256" key="7">
    <source>
        <dbReference type="ARBA" id="ARBA00023136"/>
    </source>
</evidence>
<dbReference type="InterPro" id="IPR005330">
    <property type="entry name" value="MHYT_dom"/>
</dbReference>
<evidence type="ECO:0000259" key="13">
    <source>
        <dbReference type="PROSITE" id="PS50924"/>
    </source>
</evidence>
<reference evidence="14 15" key="1">
    <citation type="submission" date="2018-06" db="EMBL/GenBank/DDBJ databases">
        <authorList>
            <consortium name="Pathogen Informatics"/>
            <person name="Doyle S."/>
        </authorList>
    </citation>
    <scope>NUCLEOTIDE SEQUENCE [LARGE SCALE GENOMIC DNA]</scope>
    <source>
        <strain evidence="14 15">NCTC11532</strain>
    </source>
</reference>
<keyword evidence="6" id="KW-0902">Two-component regulatory system</keyword>
<dbReference type="OrthoDB" id="9792854at2"/>
<dbReference type="InterPro" id="IPR000700">
    <property type="entry name" value="PAS-assoc_C"/>
</dbReference>
<dbReference type="Gene3D" id="1.10.287.130">
    <property type="match status" value="1"/>
</dbReference>
<keyword evidence="9" id="KW-0812">Transmembrane</keyword>
<dbReference type="CDD" id="cd00082">
    <property type="entry name" value="HisKA"/>
    <property type="match status" value="1"/>
</dbReference>
<dbReference type="FunFam" id="1.10.287.130:FF:000001">
    <property type="entry name" value="Two-component sensor histidine kinase"/>
    <property type="match status" value="1"/>
</dbReference>
<feature type="transmembrane region" description="Helical" evidence="9">
    <location>
        <begin position="189"/>
        <end position="215"/>
    </location>
</feature>
<evidence type="ECO:0000313" key="15">
    <source>
        <dbReference type="Proteomes" id="UP000255297"/>
    </source>
</evidence>